<proteinExistence type="predicted"/>
<feature type="transmembrane region" description="Helical" evidence="5">
    <location>
        <begin position="63"/>
        <end position="83"/>
    </location>
</feature>
<keyword evidence="3 5" id="KW-1133">Transmembrane helix</keyword>
<dbReference type="EMBL" id="JAQQFM010000008">
    <property type="protein sequence ID" value="MFL9926300.1"/>
    <property type="molecule type" value="Genomic_DNA"/>
</dbReference>
<organism evidence="7 8">
    <name type="scientific">Herbaspirillum lusitanum</name>
    <dbReference type="NCBI Taxonomy" id="213312"/>
    <lineage>
        <taxon>Bacteria</taxon>
        <taxon>Pseudomonadati</taxon>
        <taxon>Pseudomonadota</taxon>
        <taxon>Betaproteobacteria</taxon>
        <taxon>Burkholderiales</taxon>
        <taxon>Oxalobacteraceae</taxon>
        <taxon>Herbaspirillum</taxon>
    </lineage>
</organism>
<comment type="caution">
    <text evidence="7">The sequence shown here is derived from an EMBL/GenBank/DDBJ whole genome shotgun (WGS) entry which is preliminary data.</text>
</comment>
<dbReference type="InterPro" id="IPR020846">
    <property type="entry name" value="MFS_dom"/>
</dbReference>
<dbReference type="SUPFAM" id="SSF103473">
    <property type="entry name" value="MFS general substrate transporter"/>
    <property type="match status" value="1"/>
</dbReference>
<dbReference type="InterPro" id="IPR011701">
    <property type="entry name" value="MFS"/>
</dbReference>
<feature type="transmembrane region" description="Helical" evidence="5">
    <location>
        <begin position="370"/>
        <end position="388"/>
    </location>
</feature>
<keyword evidence="8" id="KW-1185">Reference proteome</keyword>
<dbReference type="Proteomes" id="UP001629246">
    <property type="component" value="Unassembled WGS sequence"/>
</dbReference>
<dbReference type="PANTHER" id="PTHR42718:SF49">
    <property type="entry name" value="EXPORT PROTEIN"/>
    <property type="match status" value="1"/>
</dbReference>
<feature type="transmembrane region" description="Helical" evidence="5">
    <location>
        <begin position="210"/>
        <end position="231"/>
    </location>
</feature>
<evidence type="ECO:0000313" key="7">
    <source>
        <dbReference type="EMBL" id="MFL9926300.1"/>
    </source>
</evidence>
<evidence type="ECO:0000256" key="5">
    <source>
        <dbReference type="SAM" id="Phobius"/>
    </source>
</evidence>
<accession>A0ABW9AEH0</accession>
<keyword evidence="4 5" id="KW-0472">Membrane</keyword>
<feature type="transmembrane region" description="Helical" evidence="5">
    <location>
        <begin position="272"/>
        <end position="291"/>
    </location>
</feature>
<dbReference type="PROSITE" id="PS50850">
    <property type="entry name" value="MFS"/>
    <property type="match status" value="1"/>
</dbReference>
<protein>
    <submittedName>
        <fullName evidence="7">MFS transporter</fullName>
    </submittedName>
</protein>
<feature type="transmembrane region" description="Helical" evidence="5">
    <location>
        <begin position="116"/>
        <end position="138"/>
    </location>
</feature>
<feature type="transmembrane region" description="Helical" evidence="5">
    <location>
        <begin position="311"/>
        <end position="330"/>
    </location>
</feature>
<dbReference type="Gene3D" id="1.20.1720.10">
    <property type="entry name" value="Multidrug resistance protein D"/>
    <property type="match status" value="1"/>
</dbReference>
<feature type="transmembrane region" description="Helical" evidence="5">
    <location>
        <begin position="180"/>
        <end position="198"/>
    </location>
</feature>
<feature type="transmembrane region" description="Helical" evidence="5">
    <location>
        <begin position="342"/>
        <end position="364"/>
    </location>
</feature>
<dbReference type="Gene3D" id="1.20.1250.20">
    <property type="entry name" value="MFS general substrate transporter like domains"/>
    <property type="match status" value="1"/>
</dbReference>
<feature type="domain" description="Major facilitator superfamily (MFS) profile" evidence="6">
    <location>
        <begin position="25"/>
        <end position="516"/>
    </location>
</feature>
<evidence type="ECO:0000256" key="2">
    <source>
        <dbReference type="ARBA" id="ARBA00022692"/>
    </source>
</evidence>
<comment type="subcellular location">
    <subcellularLocation>
        <location evidence="1">Membrane</location>
        <topology evidence="1">Multi-pass membrane protein</topology>
    </subcellularLocation>
</comment>
<dbReference type="CDD" id="cd17321">
    <property type="entry name" value="MFS_MMR_MDR_like"/>
    <property type="match status" value="1"/>
</dbReference>
<dbReference type="RefSeq" id="WP_408159508.1">
    <property type="nucleotide sequence ID" value="NZ_JAQQFM010000008.1"/>
</dbReference>
<name>A0ABW9AEH0_9BURK</name>
<evidence type="ECO:0000313" key="8">
    <source>
        <dbReference type="Proteomes" id="UP001629246"/>
    </source>
</evidence>
<dbReference type="Pfam" id="PF07690">
    <property type="entry name" value="MFS_1"/>
    <property type="match status" value="1"/>
</dbReference>
<reference evidence="7 8" key="1">
    <citation type="journal article" date="2024" name="Chem. Sci.">
        <title>Discovery of megapolipeptins by genome mining of a Burkholderiales bacteria collection.</title>
        <authorList>
            <person name="Paulo B.S."/>
            <person name="Recchia M.J.J."/>
            <person name="Lee S."/>
            <person name="Fergusson C.H."/>
            <person name="Romanowski S.B."/>
            <person name="Hernandez A."/>
            <person name="Krull N."/>
            <person name="Liu D.Y."/>
            <person name="Cavanagh H."/>
            <person name="Bos A."/>
            <person name="Gray C.A."/>
            <person name="Murphy B.T."/>
            <person name="Linington R.G."/>
            <person name="Eustaquio A.S."/>
        </authorList>
    </citation>
    <scope>NUCLEOTIDE SEQUENCE [LARGE SCALE GENOMIC DNA]</scope>
    <source>
        <strain evidence="7 8">RL21-008-BIB-A</strain>
    </source>
</reference>
<dbReference type="PANTHER" id="PTHR42718">
    <property type="entry name" value="MAJOR FACILITATOR SUPERFAMILY MULTIDRUG TRANSPORTER MFSC"/>
    <property type="match status" value="1"/>
</dbReference>
<sequence length="516" mass="54030">MKANSAAASAANNRSATNPRAGKALLLTASMGCAMTVLDTNVVGIVLPTIARELNASFAELQWVISAYVLCFAALLLPAGAIADRYGRRRIFLCGIALFAAASLACGLAPSARLLYLARAVQGLGSAFLLAPALAIIGHGFHDERERAQAWAVWGGIMGLTMVLSPLIGGVVNSLFGWRWAFYINLPICAALAAAVLTQIEESRDPTPRTLDLAGIALFATAMFVLTWALIGGPESGWLSLSTLSRAIGGVAFFGVFILVERRRLHPMLDLALFRSIPFIGAVTAMFAYAASAQVMASLLPLYLQNARGHATLAAGIAMLPFALAMLILPQVGRRLARYLNACRILTLGLLLVAAGNLLMAWAADGGSDLAVACAMALLGSGGGLLNGETQKAIMGTVPPQRAGMASGISTTARFTGILLGFSSLSAVLAGAMRHVLPQQACSIRELPCPLPPQLAADLAAGDIERALARYPQWATPLHQLMRHAYAAGFPVVFVSAALLASVAALIVFRCMRKAV</sequence>
<evidence type="ECO:0000256" key="1">
    <source>
        <dbReference type="ARBA" id="ARBA00004141"/>
    </source>
</evidence>
<feature type="transmembrane region" description="Helical" evidence="5">
    <location>
        <begin position="485"/>
        <end position="509"/>
    </location>
</feature>
<dbReference type="InterPro" id="IPR005829">
    <property type="entry name" value="Sugar_transporter_CS"/>
</dbReference>
<evidence type="ECO:0000256" key="3">
    <source>
        <dbReference type="ARBA" id="ARBA00022989"/>
    </source>
</evidence>
<feature type="transmembrane region" description="Helical" evidence="5">
    <location>
        <begin position="150"/>
        <end position="168"/>
    </location>
</feature>
<evidence type="ECO:0000256" key="4">
    <source>
        <dbReference type="ARBA" id="ARBA00023136"/>
    </source>
</evidence>
<feature type="transmembrane region" description="Helical" evidence="5">
    <location>
        <begin position="24"/>
        <end position="51"/>
    </location>
</feature>
<keyword evidence="2 5" id="KW-0812">Transmembrane</keyword>
<feature type="transmembrane region" description="Helical" evidence="5">
    <location>
        <begin position="90"/>
        <end position="110"/>
    </location>
</feature>
<gene>
    <name evidence="7" type="ORF">PQR62_18640</name>
</gene>
<feature type="transmembrane region" description="Helical" evidence="5">
    <location>
        <begin position="237"/>
        <end position="260"/>
    </location>
</feature>
<feature type="transmembrane region" description="Helical" evidence="5">
    <location>
        <begin position="409"/>
        <end position="430"/>
    </location>
</feature>
<dbReference type="InterPro" id="IPR036259">
    <property type="entry name" value="MFS_trans_sf"/>
</dbReference>
<dbReference type="PROSITE" id="PS00216">
    <property type="entry name" value="SUGAR_TRANSPORT_1"/>
    <property type="match status" value="1"/>
</dbReference>
<evidence type="ECO:0000259" key="6">
    <source>
        <dbReference type="PROSITE" id="PS50850"/>
    </source>
</evidence>